<dbReference type="Proteomes" id="UP000319432">
    <property type="component" value="Chromosome"/>
</dbReference>
<keyword evidence="2" id="KW-1185">Reference proteome</keyword>
<name>A0A502H9T3_BRELA</name>
<evidence type="ECO:0000313" key="1">
    <source>
        <dbReference type="EMBL" id="QDX92527.1"/>
    </source>
</evidence>
<gene>
    <name evidence="1" type="ORF">EEL30_09445</name>
</gene>
<protein>
    <submittedName>
        <fullName evidence="1">Uncharacterized protein</fullName>
    </submittedName>
</protein>
<accession>A0A502H9T3</accession>
<evidence type="ECO:0000313" key="2">
    <source>
        <dbReference type="Proteomes" id="UP000319432"/>
    </source>
</evidence>
<sequence>MDFLYEIPRLQLTIQILPKTMTHGYESWWNVGQAELANKETIVKVHEEVLENRAKAWVMIQI</sequence>
<organism evidence="1 2">
    <name type="scientific">Brevibacillus laterosporus</name>
    <name type="common">Bacillus laterosporus</name>
    <dbReference type="NCBI Taxonomy" id="1465"/>
    <lineage>
        <taxon>Bacteria</taxon>
        <taxon>Bacillati</taxon>
        <taxon>Bacillota</taxon>
        <taxon>Bacilli</taxon>
        <taxon>Bacillales</taxon>
        <taxon>Paenibacillaceae</taxon>
        <taxon>Brevibacillus</taxon>
    </lineage>
</organism>
<reference evidence="1 2" key="1">
    <citation type="submission" date="2018-11" db="EMBL/GenBank/DDBJ databases">
        <title>Phylogenetic determinants of toxin gene distribution in genomes of Brevibacillus laterosporus.</title>
        <authorList>
            <person name="Glare T.R."/>
            <person name="Durrant A."/>
            <person name="Berry C."/>
            <person name="Palma L."/>
            <person name="Ormskirk M."/>
            <person name="Cox M.O."/>
        </authorList>
    </citation>
    <scope>NUCLEOTIDE SEQUENCE [LARGE SCALE GENOMIC DNA]</scope>
    <source>
        <strain evidence="1 2">1821L</strain>
    </source>
</reference>
<dbReference type="AlphaFoldDB" id="A0A502H9T3"/>
<proteinExistence type="predicted"/>
<dbReference type="OrthoDB" id="4494979at2"/>
<dbReference type="EMBL" id="CP033464">
    <property type="protein sequence ID" value="QDX92527.1"/>
    <property type="molecule type" value="Genomic_DNA"/>
</dbReference>